<dbReference type="GO" id="GO:0003700">
    <property type="term" value="F:DNA-binding transcription factor activity"/>
    <property type="evidence" value="ECO:0007669"/>
    <property type="project" value="InterPro"/>
</dbReference>
<dbReference type="Proteomes" id="UP000236333">
    <property type="component" value="Unassembled WGS sequence"/>
</dbReference>
<evidence type="ECO:0000259" key="2">
    <source>
        <dbReference type="PROSITE" id="PS50888"/>
    </source>
</evidence>
<accession>A0A2J7ZX20</accession>
<evidence type="ECO:0000256" key="1">
    <source>
        <dbReference type="SAM" id="MobiDB-lite"/>
    </source>
</evidence>
<feature type="region of interest" description="Disordered" evidence="1">
    <location>
        <begin position="62"/>
        <end position="90"/>
    </location>
</feature>
<protein>
    <submittedName>
        <fullName evidence="3">Transcription factor BIM2</fullName>
    </submittedName>
</protein>
<dbReference type="AlphaFoldDB" id="A0A2J7ZX20"/>
<dbReference type="PANTHER" id="PTHR46412:SF3">
    <property type="entry name" value="TRANSCRIPTION FACTOR BIM1"/>
    <property type="match status" value="1"/>
</dbReference>
<dbReference type="GO" id="GO:0006351">
    <property type="term" value="P:DNA-templated transcription"/>
    <property type="evidence" value="ECO:0007669"/>
    <property type="project" value="InterPro"/>
</dbReference>
<dbReference type="Pfam" id="PF00010">
    <property type="entry name" value="HLH"/>
    <property type="match status" value="1"/>
</dbReference>
<dbReference type="Gene3D" id="4.10.280.10">
    <property type="entry name" value="Helix-loop-helix DNA-binding domain"/>
    <property type="match status" value="1"/>
</dbReference>
<sequence>MQPLSLGLGLGLGQEGPSASSLPPISLQRPGLSPGDLALLSHVAFYGGAPAAGGTGELTLRGNVGATRSSDSRSSSAYASRHQAAEQRRRTRINDRLELLRKIVPHAERANTACFLEEVIKYIETLKRRTLELEIMLADSSGGPVPQSLGQGSAGPPAPDGPTESYQSGAGPAQQQQQQQQERPHKSKSSAAAWPASLPVPGTRALSGQQPLQQPSLPQQPAAAAQLPRLQLQHHAVAAQQLQAQLQQAQLQQASQPSLHPQAALFQHGGAMPSLDDASLLLGGGLSAGALSQLTSGLQAQQGQQLSHYHQLSQQQQQLNELQTLKAMHTLQQPQQQRRSSQPAAFYPSNNKSFLHFNEDLFGGVKPELLPGRSLLGAASATPSTSLQITTAHHLPTESNALLHLEASRKVFSGSPVSSEECGIPLKKRKVLLM</sequence>
<dbReference type="PROSITE" id="PS50888">
    <property type="entry name" value="BHLH"/>
    <property type="match status" value="1"/>
</dbReference>
<dbReference type="InterPro" id="IPR011598">
    <property type="entry name" value="bHLH_dom"/>
</dbReference>
<dbReference type="PANTHER" id="PTHR46412">
    <property type="entry name" value="BES1-INTERACTING MYC-LIKE PROTEIN"/>
    <property type="match status" value="1"/>
</dbReference>
<evidence type="ECO:0000313" key="3">
    <source>
        <dbReference type="EMBL" id="PNH04821.1"/>
    </source>
</evidence>
<evidence type="ECO:0000313" key="4">
    <source>
        <dbReference type="Proteomes" id="UP000236333"/>
    </source>
</evidence>
<gene>
    <name evidence="3" type="ORF">TSOC_008918</name>
</gene>
<dbReference type="GO" id="GO:0046983">
    <property type="term" value="F:protein dimerization activity"/>
    <property type="evidence" value="ECO:0007669"/>
    <property type="project" value="InterPro"/>
</dbReference>
<feature type="region of interest" description="Disordered" evidence="1">
    <location>
        <begin position="1"/>
        <end position="27"/>
    </location>
</feature>
<dbReference type="SMART" id="SM00353">
    <property type="entry name" value="HLH"/>
    <property type="match status" value="1"/>
</dbReference>
<dbReference type="OrthoDB" id="690068at2759"/>
<organism evidence="3 4">
    <name type="scientific">Tetrabaena socialis</name>
    <dbReference type="NCBI Taxonomy" id="47790"/>
    <lineage>
        <taxon>Eukaryota</taxon>
        <taxon>Viridiplantae</taxon>
        <taxon>Chlorophyta</taxon>
        <taxon>core chlorophytes</taxon>
        <taxon>Chlorophyceae</taxon>
        <taxon>CS clade</taxon>
        <taxon>Chlamydomonadales</taxon>
        <taxon>Tetrabaenaceae</taxon>
        <taxon>Tetrabaena</taxon>
    </lineage>
</organism>
<dbReference type="InterPro" id="IPR036638">
    <property type="entry name" value="HLH_DNA-bd_sf"/>
</dbReference>
<dbReference type="SUPFAM" id="SSF47459">
    <property type="entry name" value="HLH, helix-loop-helix DNA-binding domain"/>
    <property type="match status" value="1"/>
</dbReference>
<proteinExistence type="predicted"/>
<feature type="region of interest" description="Disordered" evidence="1">
    <location>
        <begin position="141"/>
        <end position="228"/>
    </location>
</feature>
<name>A0A2J7ZX20_9CHLO</name>
<feature type="domain" description="BHLH" evidence="2">
    <location>
        <begin position="77"/>
        <end position="126"/>
    </location>
</feature>
<reference evidence="3 4" key="1">
    <citation type="journal article" date="2017" name="Mol. Biol. Evol.">
        <title>The 4-celled Tetrabaena socialis nuclear genome reveals the essential components for genetic control of cell number at the origin of multicellularity in the volvocine lineage.</title>
        <authorList>
            <person name="Featherston J."/>
            <person name="Arakaki Y."/>
            <person name="Hanschen E.R."/>
            <person name="Ferris P.J."/>
            <person name="Michod R.E."/>
            <person name="Olson B.J.S.C."/>
            <person name="Nozaki H."/>
            <person name="Durand P.M."/>
        </authorList>
    </citation>
    <scope>NUCLEOTIDE SEQUENCE [LARGE SCALE GENOMIC DNA]</scope>
    <source>
        <strain evidence="3 4">NIES-571</strain>
    </source>
</reference>
<comment type="caution">
    <text evidence="3">The sequence shown here is derived from an EMBL/GenBank/DDBJ whole genome shotgun (WGS) entry which is preliminary data.</text>
</comment>
<dbReference type="InterPro" id="IPR044295">
    <property type="entry name" value="BIM1/2/3"/>
</dbReference>
<keyword evidence="4" id="KW-1185">Reference proteome</keyword>
<dbReference type="EMBL" id="PGGS01000357">
    <property type="protein sequence ID" value="PNH04821.1"/>
    <property type="molecule type" value="Genomic_DNA"/>
</dbReference>
<feature type="compositionally biased region" description="Low complexity" evidence="1">
    <location>
        <begin position="189"/>
        <end position="228"/>
    </location>
</feature>
<feature type="compositionally biased region" description="Low complexity" evidence="1">
    <location>
        <begin position="66"/>
        <end position="82"/>
    </location>
</feature>